<dbReference type="Proteomes" id="UP000034236">
    <property type="component" value="Unassembled WGS sequence"/>
</dbReference>
<comment type="caution">
    <text evidence="1">The sequence shown here is derived from an EMBL/GenBank/DDBJ whole genome shotgun (WGS) entry which is preliminary data.</text>
</comment>
<dbReference type="EMBL" id="LCBE01000007">
    <property type="protein sequence ID" value="KKS04394.1"/>
    <property type="molecule type" value="Genomic_DNA"/>
</dbReference>
<organism evidence="1 2">
    <name type="scientific">Candidatus Nomurabacteria bacterium GW2011_GWA2_41_25</name>
    <dbReference type="NCBI Taxonomy" id="1618736"/>
    <lineage>
        <taxon>Bacteria</taxon>
        <taxon>Candidatus Nomuraibacteriota</taxon>
    </lineage>
</organism>
<proteinExistence type="predicted"/>
<sequence>MNWKFEAGQKISFEVLSNGKVTKGRVFMFEDEPSRTKFVGSFVVPENLKFADNTLQTTLAATVALQGRTARQDTDLPFVFWIT</sequence>
<name>A0A0G0VU57_9BACT</name>
<dbReference type="AlphaFoldDB" id="A0A0G0VU57"/>
<evidence type="ECO:0000313" key="2">
    <source>
        <dbReference type="Proteomes" id="UP000034236"/>
    </source>
</evidence>
<evidence type="ECO:0000313" key="1">
    <source>
        <dbReference type="EMBL" id="KKS04394.1"/>
    </source>
</evidence>
<protein>
    <submittedName>
        <fullName evidence="1">Uncharacterized protein</fullName>
    </submittedName>
</protein>
<reference evidence="1 2" key="1">
    <citation type="journal article" date="2015" name="Nature">
        <title>rRNA introns, odd ribosomes, and small enigmatic genomes across a large radiation of phyla.</title>
        <authorList>
            <person name="Brown C.T."/>
            <person name="Hug L.A."/>
            <person name="Thomas B.C."/>
            <person name="Sharon I."/>
            <person name="Castelle C.J."/>
            <person name="Singh A."/>
            <person name="Wilkins M.J."/>
            <person name="Williams K.H."/>
            <person name="Banfield J.F."/>
        </authorList>
    </citation>
    <scope>NUCLEOTIDE SEQUENCE [LARGE SCALE GENOMIC DNA]</scope>
</reference>
<gene>
    <name evidence="1" type="ORF">UU58_C0007G0039</name>
</gene>
<accession>A0A0G0VU57</accession>